<dbReference type="AlphaFoldDB" id="A0A7S4AYP4"/>
<evidence type="ECO:0000313" key="4">
    <source>
        <dbReference type="EMBL" id="CAE0748198.1"/>
    </source>
</evidence>
<evidence type="ECO:0000256" key="3">
    <source>
        <dbReference type="SAM" id="MobiDB-lite"/>
    </source>
</evidence>
<dbReference type="Gene3D" id="1.25.40.10">
    <property type="entry name" value="Tetratricopeptide repeat domain"/>
    <property type="match status" value="1"/>
</dbReference>
<dbReference type="InterPro" id="IPR011990">
    <property type="entry name" value="TPR-like_helical_dom_sf"/>
</dbReference>
<dbReference type="EMBL" id="HBIZ01001384">
    <property type="protein sequence ID" value="CAE0748198.1"/>
    <property type="molecule type" value="Transcribed_RNA"/>
</dbReference>
<organism evidence="4">
    <name type="scientific">Chrysotila carterae</name>
    <name type="common">Marine alga</name>
    <name type="synonym">Syracosphaera carterae</name>
    <dbReference type="NCBI Taxonomy" id="13221"/>
    <lineage>
        <taxon>Eukaryota</taxon>
        <taxon>Haptista</taxon>
        <taxon>Haptophyta</taxon>
        <taxon>Prymnesiophyceae</taxon>
        <taxon>Isochrysidales</taxon>
        <taxon>Isochrysidaceae</taxon>
        <taxon>Chrysotila</taxon>
    </lineage>
</organism>
<name>A0A7S4AYP4_CHRCT</name>
<keyword evidence="2" id="KW-0802">TPR repeat</keyword>
<evidence type="ECO:0000256" key="1">
    <source>
        <dbReference type="ARBA" id="ARBA00022737"/>
    </source>
</evidence>
<sequence>MSSPAAATNAAPPVAAETSPAAPPKLTAALSSSAASTAAHASTTEPWEDDVRGYVFEQRLETGEAHKAAGNEHFRRGEWNLALRRYRRALFHAGFDESQMFDLMDRHREMAHAVQIPVKLNLVACILKHRELGIPIAPIRDDDGDVEIDPLDYCEALIAEALKCEPKCAKAYFRRGQLLIERGDLVSANEALLQAEKLQGSASGGIRDALLKVRQLQREERWREKEMFSGVIQPVSDYKAAQAAEERRRKMLNPFLKAYDILMLPLRWLLAIAAYLANYLRGVGLMGASTTTTHESEDSTIRPHQH</sequence>
<accession>A0A7S4AYP4</accession>
<dbReference type="SMART" id="SM00028">
    <property type="entry name" value="TPR"/>
    <property type="match status" value="2"/>
</dbReference>
<proteinExistence type="predicted"/>
<dbReference type="InterPro" id="IPR019734">
    <property type="entry name" value="TPR_rpt"/>
</dbReference>
<dbReference type="SUPFAM" id="SSF48452">
    <property type="entry name" value="TPR-like"/>
    <property type="match status" value="1"/>
</dbReference>
<protein>
    <recommendedName>
        <fullName evidence="5">Peptidylprolyl isomerase</fullName>
    </recommendedName>
</protein>
<dbReference type="InterPro" id="IPR039663">
    <property type="entry name" value="AIP/AIPL1/TTC9"/>
</dbReference>
<evidence type="ECO:0000256" key="2">
    <source>
        <dbReference type="ARBA" id="ARBA00022803"/>
    </source>
</evidence>
<feature type="region of interest" description="Disordered" evidence="3">
    <location>
        <begin position="1"/>
        <end position="29"/>
    </location>
</feature>
<reference evidence="4" key="1">
    <citation type="submission" date="2021-01" db="EMBL/GenBank/DDBJ databases">
        <authorList>
            <person name="Corre E."/>
            <person name="Pelletier E."/>
            <person name="Niang G."/>
            <person name="Scheremetjew M."/>
            <person name="Finn R."/>
            <person name="Kale V."/>
            <person name="Holt S."/>
            <person name="Cochrane G."/>
            <person name="Meng A."/>
            <person name="Brown T."/>
            <person name="Cohen L."/>
        </authorList>
    </citation>
    <scope>NUCLEOTIDE SEQUENCE</scope>
    <source>
        <strain evidence="4">CCMP645</strain>
    </source>
</reference>
<evidence type="ECO:0008006" key="5">
    <source>
        <dbReference type="Google" id="ProtNLM"/>
    </source>
</evidence>
<keyword evidence="1" id="KW-0677">Repeat</keyword>
<dbReference type="PANTHER" id="PTHR11242">
    <property type="entry name" value="ARYL HYDROCARBON RECEPTOR INTERACTING PROTEIN RELATED"/>
    <property type="match status" value="1"/>
</dbReference>
<dbReference type="PANTHER" id="PTHR11242:SF0">
    <property type="entry name" value="TPR_REGION DOMAIN-CONTAINING PROTEIN"/>
    <property type="match status" value="1"/>
</dbReference>
<gene>
    <name evidence="4" type="ORF">PCAR00345_LOCUS780</name>
</gene>